<reference evidence="2" key="2">
    <citation type="submission" date="2024-10" db="UniProtKB">
        <authorList>
            <consortium name="EnsemblProtists"/>
        </authorList>
    </citation>
    <scope>IDENTIFICATION</scope>
</reference>
<name>A0A0D3ILX4_EMIH1</name>
<evidence type="ECO:0000313" key="3">
    <source>
        <dbReference type="Proteomes" id="UP000013827"/>
    </source>
</evidence>
<reference evidence="3" key="1">
    <citation type="journal article" date="2013" name="Nature">
        <title>Pan genome of the phytoplankton Emiliania underpins its global distribution.</title>
        <authorList>
            <person name="Read B.A."/>
            <person name="Kegel J."/>
            <person name="Klute M.J."/>
            <person name="Kuo A."/>
            <person name="Lefebvre S.C."/>
            <person name="Maumus F."/>
            <person name="Mayer C."/>
            <person name="Miller J."/>
            <person name="Monier A."/>
            <person name="Salamov A."/>
            <person name="Young J."/>
            <person name="Aguilar M."/>
            <person name="Claverie J.M."/>
            <person name="Frickenhaus S."/>
            <person name="Gonzalez K."/>
            <person name="Herman E.K."/>
            <person name="Lin Y.C."/>
            <person name="Napier J."/>
            <person name="Ogata H."/>
            <person name="Sarno A.F."/>
            <person name="Shmutz J."/>
            <person name="Schroeder D."/>
            <person name="de Vargas C."/>
            <person name="Verret F."/>
            <person name="von Dassow P."/>
            <person name="Valentin K."/>
            <person name="Van de Peer Y."/>
            <person name="Wheeler G."/>
            <person name="Dacks J.B."/>
            <person name="Delwiche C.F."/>
            <person name="Dyhrman S.T."/>
            <person name="Glockner G."/>
            <person name="John U."/>
            <person name="Richards T."/>
            <person name="Worden A.Z."/>
            <person name="Zhang X."/>
            <person name="Grigoriev I.V."/>
            <person name="Allen A.E."/>
            <person name="Bidle K."/>
            <person name="Borodovsky M."/>
            <person name="Bowler C."/>
            <person name="Brownlee C."/>
            <person name="Cock J.M."/>
            <person name="Elias M."/>
            <person name="Gladyshev V.N."/>
            <person name="Groth M."/>
            <person name="Guda C."/>
            <person name="Hadaegh A."/>
            <person name="Iglesias-Rodriguez M.D."/>
            <person name="Jenkins J."/>
            <person name="Jones B.M."/>
            <person name="Lawson T."/>
            <person name="Leese F."/>
            <person name="Lindquist E."/>
            <person name="Lobanov A."/>
            <person name="Lomsadze A."/>
            <person name="Malik S.B."/>
            <person name="Marsh M.E."/>
            <person name="Mackinder L."/>
            <person name="Mock T."/>
            <person name="Mueller-Roeber B."/>
            <person name="Pagarete A."/>
            <person name="Parker M."/>
            <person name="Probert I."/>
            <person name="Quesneville H."/>
            <person name="Raines C."/>
            <person name="Rensing S.A."/>
            <person name="Riano-Pachon D.M."/>
            <person name="Richier S."/>
            <person name="Rokitta S."/>
            <person name="Shiraiwa Y."/>
            <person name="Soanes D.M."/>
            <person name="van der Giezen M."/>
            <person name="Wahlund T.M."/>
            <person name="Williams B."/>
            <person name="Wilson W."/>
            <person name="Wolfe G."/>
            <person name="Wurch L.L."/>
        </authorList>
    </citation>
    <scope>NUCLEOTIDE SEQUENCE</scope>
</reference>
<dbReference type="Proteomes" id="UP000013827">
    <property type="component" value="Unassembled WGS sequence"/>
</dbReference>
<dbReference type="GeneID" id="17258410"/>
<sequence>MPDLTAAELSIPAEQHPDPAKPLVIPVDSTVVGSTLRFIPWSVVGNPALLQLPPPPPGMQPSWVQIPQWVAISALLPFSEPEPAVATHFDRLSVLRLAVLAAAWRRILGALSDLGVFSTVHVDEDAFRTVCIQALHSRQIPVPELYLQWGDLGYSEAIVPLGPAPSAEAKAVDFLQYATVGALCDPTADVPFAALSDMTRCLGPVFTAAARVDPMGSAVVGAASLAAAAGHITPRASDGHPALLSRHVLSMLKTTRSSFPACLRTNSFQNYSAEVETRAEYVGGTAVARDRVAEQRCSRAIAAKAPTLDSLLRALPRPTPPSVVYEAYRQLVSLYFPTDRRPMDLLLTDLDAQLHARLPTYQHALTNGKPFASILAGLRKLHESLEPSRKAPVMTSTGDSEDCLGVGQNAVRKIGSIDLSTPTGPLEVIKEVFLSDSMILQRYVIFQEAALATKHEIFGVIQGVRHHLGRYLGSVVAMENGSVPPGLEDFSLGETERLMHAQRVAAKTTSLTRFADPPLMPKHELMLRGHYASVDLYNAPGGASEPAALKANKKGHMVEAVAVSAQFRDAHVLRRVQAFWGPFFTARGFNANPSSTHHTFHSLACWVLKQQLEESGQEHRALLRHAQPANAKFDYFCARGTTALGKDRPATATRATPACETFNSSIRAARPMETQPEASVGAAQADRRQLVPPAPGATAFKRGRPIALSGGDRDTGDGAQLGKTYGSCTCARLGVFCRSPFDGRPQGGGHLEPPARDSSGGCPGFIYPLGPGTYFRTDHFAQQPSAAAF</sequence>
<feature type="region of interest" description="Disordered" evidence="1">
    <location>
        <begin position="691"/>
        <end position="718"/>
    </location>
</feature>
<dbReference type="AlphaFoldDB" id="A0A0D3ILX4"/>
<dbReference type="RefSeq" id="XP_005764688.1">
    <property type="nucleotide sequence ID" value="XM_005764631.1"/>
</dbReference>
<organism evidence="2 3">
    <name type="scientific">Emiliania huxleyi (strain CCMP1516)</name>
    <dbReference type="NCBI Taxonomy" id="280463"/>
    <lineage>
        <taxon>Eukaryota</taxon>
        <taxon>Haptista</taxon>
        <taxon>Haptophyta</taxon>
        <taxon>Prymnesiophyceae</taxon>
        <taxon>Isochrysidales</taxon>
        <taxon>Noelaerhabdaceae</taxon>
        <taxon>Emiliania</taxon>
    </lineage>
</organism>
<dbReference type="KEGG" id="ehx:EMIHUDRAFT_247548"/>
<accession>A0A0D3ILX4</accession>
<dbReference type="EnsemblProtists" id="EOD12259">
    <property type="protein sequence ID" value="EOD12259"/>
    <property type="gene ID" value="EMIHUDRAFT_247548"/>
</dbReference>
<keyword evidence="3" id="KW-1185">Reference proteome</keyword>
<dbReference type="HOGENOM" id="CLU_019673_0_0_1"/>
<evidence type="ECO:0000256" key="1">
    <source>
        <dbReference type="SAM" id="MobiDB-lite"/>
    </source>
</evidence>
<dbReference type="eggNOG" id="ENOG502T06M">
    <property type="taxonomic scope" value="Eukaryota"/>
</dbReference>
<protein>
    <submittedName>
        <fullName evidence="2">Uncharacterized protein</fullName>
    </submittedName>
</protein>
<proteinExistence type="predicted"/>
<dbReference type="PaxDb" id="2903-EOD12259"/>
<evidence type="ECO:0000313" key="2">
    <source>
        <dbReference type="EnsemblProtists" id="EOD12259"/>
    </source>
</evidence>